<gene>
    <name evidence="3" type="ORF">MHY01S_32240</name>
</gene>
<dbReference type="AlphaFoldDB" id="A0A511R616"/>
<dbReference type="RefSeq" id="WP_119342384.1">
    <property type="nucleotide sequence ID" value="NZ_BJXL01000166.1"/>
</dbReference>
<protein>
    <recommendedName>
        <fullName evidence="5">DUF3084 domain-containing protein</fullName>
    </recommendedName>
</protein>
<feature type="transmembrane region" description="Helical" evidence="2">
    <location>
        <begin position="46"/>
        <end position="67"/>
    </location>
</feature>
<dbReference type="PANTHER" id="PTHR43941">
    <property type="entry name" value="STRUCTURAL MAINTENANCE OF CHROMOSOMES PROTEIN 2"/>
    <property type="match status" value="1"/>
</dbReference>
<keyword evidence="2" id="KW-0472">Membrane</keyword>
<keyword evidence="2" id="KW-1133">Transmembrane helix</keyword>
<feature type="coiled-coil region" evidence="1">
    <location>
        <begin position="70"/>
        <end position="320"/>
    </location>
</feature>
<comment type="caution">
    <text evidence="3">The sequence shown here is derived from an EMBL/GenBank/DDBJ whole genome shotgun (WGS) entry which is preliminary data.</text>
</comment>
<reference evidence="3 4" key="1">
    <citation type="submission" date="2019-07" db="EMBL/GenBank/DDBJ databases">
        <title>Whole genome shotgun sequence of Meiothermus hypogaeus NBRC 106114.</title>
        <authorList>
            <person name="Hosoyama A."/>
            <person name="Uohara A."/>
            <person name="Ohji S."/>
            <person name="Ichikawa N."/>
        </authorList>
    </citation>
    <scope>NUCLEOTIDE SEQUENCE [LARGE SCALE GENOMIC DNA]</scope>
    <source>
        <strain evidence="3 4">NBRC 106114</strain>
    </source>
</reference>
<accession>A0A511R616</accession>
<evidence type="ECO:0008006" key="5">
    <source>
        <dbReference type="Google" id="ProtNLM"/>
    </source>
</evidence>
<sequence length="498" mass="55579">MTFWAILILLVLVAGLVAYVGDLVAKRVGKRHWRFLGLRPKATATLVAVATGVLIGLGAFGAFFLLVRDARETILQAEAVRQERDRLRNEVTRLESRAASIFSQYEQLKTERDEFEKNNTLLARQLAQNVELQRQTRQDLENALIEREKLRQEVEKLEADRNSLRQAQAPLRQALATLQSEKTQLLSGRNQLLAQAEQAKRQLRELEAAGRNAQNQLQKLKSEKERLEQARREAQARLTGLVARTRELETRLRQLEADKRNLEGDVAVLGSGALQAPPSDTPNRTLEALQRENGELRNKLLEAQRELQQLRERNRLMAASLDKSLSMNLLAEEPVTPGNEQGALGEVTRRADNRVRLIGLRGLEVVENPSLSNLKPGLFLARIQSISAEGKVRVVIEYRAREQAFAEGEVLVATTLVLPASMSEMRRKFNALSQQAENRLSGAGWVPEKLAQGGIALEEFVGLASQLSGKRGGARIAVVALDNLYPTEPPRLGLKLLP</sequence>
<name>A0A511R616_9DEIN</name>
<dbReference type="Gene3D" id="1.10.287.1490">
    <property type="match status" value="1"/>
</dbReference>
<dbReference type="InterPro" id="IPR021435">
    <property type="entry name" value="DUF3084"/>
</dbReference>
<evidence type="ECO:0000256" key="1">
    <source>
        <dbReference type="SAM" id="Coils"/>
    </source>
</evidence>
<dbReference type="Pfam" id="PF11283">
    <property type="entry name" value="DUF3084"/>
    <property type="match status" value="1"/>
</dbReference>
<proteinExistence type="predicted"/>
<evidence type="ECO:0000313" key="4">
    <source>
        <dbReference type="Proteomes" id="UP000321197"/>
    </source>
</evidence>
<dbReference type="EMBL" id="BJXL01000166">
    <property type="protein sequence ID" value="GEM85058.1"/>
    <property type="molecule type" value="Genomic_DNA"/>
</dbReference>
<evidence type="ECO:0000313" key="3">
    <source>
        <dbReference type="EMBL" id="GEM85058.1"/>
    </source>
</evidence>
<organism evidence="3 4">
    <name type="scientific">Meiothermus hypogaeus NBRC 106114</name>
    <dbReference type="NCBI Taxonomy" id="1227553"/>
    <lineage>
        <taxon>Bacteria</taxon>
        <taxon>Thermotogati</taxon>
        <taxon>Deinococcota</taxon>
        <taxon>Deinococci</taxon>
        <taxon>Thermales</taxon>
        <taxon>Thermaceae</taxon>
        <taxon>Meiothermus</taxon>
    </lineage>
</organism>
<keyword evidence="2" id="KW-0812">Transmembrane</keyword>
<feature type="transmembrane region" description="Helical" evidence="2">
    <location>
        <begin position="6"/>
        <end position="25"/>
    </location>
</feature>
<evidence type="ECO:0000256" key="2">
    <source>
        <dbReference type="SAM" id="Phobius"/>
    </source>
</evidence>
<dbReference type="OrthoDB" id="30713at2"/>
<dbReference type="PANTHER" id="PTHR43941:SF1">
    <property type="entry name" value="STRUCTURAL MAINTENANCE OF CHROMOSOMES PROTEIN 2"/>
    <property type="match status" value="1"/>
</dbReference>
<keyword evidence="1" id="KW-0175">Coiled coil</keyword>
<dbReference type="Proteomes" id="UP000321197">
    <property type="component" value="Unassembled WGS sequence"/>
</dbReference>